<dbReference type="AlphaFoldDB" id="A0A0S3SNL3"/>
<gene>
    <name evidence="3" type="primary">Vigan.08G103300</name>
    <name evidence="3" type="ORF">VIGAN_08103300</name>
</gene>
<organism evidence="3 4">
    <name type="scientific">Vigna angularis var. angularis</name>
    <dbReference type="NCBI Taxonomy" id="157739"/>
    <lineage>
        <taxon>Eukaryota</taxon>
        <taxon>Viridiplantae</taxon>
        <taxon>Streptophyta</taxon>
        <taxon>Embryophyta</taxon>
        <taxon>Tracheophyta</taxon>
        <taxon>Spermatophyta</taxon>
        <taxon>Magnoliopsida</taxon>
        <taxon>eudicotyledons</taxon>
        <taxon>Gunneridae</taxon>
        <taxon>Pentapetalae</taxon>
        <taxon>rosids</taxon>
        <taxon>fabids</taxon>
        <taxon>Fabales</taxon>
        <taxon>Fabaceae</taxon>
        <taxon>Papilionoideae</taxon>
        <taxon>50 kb inversion clade</taxon>
        <taxon>NPAAA clade</taxon>
        <taxon>indigoferoid/millettioid clade</taxon>
        <taxon>Phaseoleae</taxon>
        <taxon>Vigna</taxon>
    </lineage>
</organism>
<protein>
    <recommendedName>
        <fullName evidence="2">Tf2-1-like SH3-like domain-containing protein</fullName>
    </recommendedName>
</protein>
<feature type="region of interest" description="Disordered" evidence="1">
    <location>
        <begin position="139"/>
        <end position="169"/>
    </location>
</feature>
<feature type="domain" description="Tf2-1-like SH3-like" evidence="2">
    <location>
        <begin position="73"/>
        <end position="134"/>
    </location>
</feature>
<dbReference type="Proteomes" id="UP000291084">
    <property type="component" value="Chromosome 8"/>
</dbReference>
<evidence type="ECO:0000256" key="1">
    <source>
        <dbReference type="SAM" id="MobiDB-lite"/>
    </source>
</evidence>
<dbReference type="InterPro" id="IPR056924">
    <property type="entry name" value="SH3_Tf2-1"/>
</dbReference>
<name>A0A0S3SNL3_PHAAN</name>
<proteinExistence type="predicted"/>
<reference evidence="3 4" key="1">
    <citation type="journal article" date="2015" name="Sci. Rep.">
        <title>The power of single molecule real-time sequencing technology in the de novo assembly of a eukaryotic genome.</title>
        <authorList>
            <person name="Sakai H."/>
            <person name="Naito K."/>
            <person name="Ogiso-Tanaka E."/>
            <person name="Takahashi Y."/>
            <person name="Iseki K."/>
            <person name="Muto C."/>
            <person name="Satou K."/>
            <person name="Teruya K."/>
            <person name="Shiroma A."/>
            <person name="Shimoji M."/>
            <person name="Hirano T."/>
            <person name="Itoh T."/>
            <person name="Kaga A."/>
            <person name="Tomooka N."/>
        </authorList>
    </citation>
    <scope>NUCLEOTIDE SEQUENCE [LARGE SCALE GENOMIC DNA]</scope>
    <source>
        <strain evidence="4">cv. Shumari</strain>
    </source>
</reference>
<dbReference type="PANTHER" id="PTHR35046:SF9">
    <property type="entry name" value="RNA-DIRECTED DNA POLYMERASE"/>
    <property type="match status" value="1"/>
</dbReference>
<sequence length="201" mass="23213">MSPFEVVYGFNPLTPLDLIPLPNPSDFIHKEGVSKSEFVKKMHERVKSQIQHQTERYAKYSNKGKREVIFEEGDWVWLHLSKNRFPTQRKSKLNSRGDGPFRVVQRINNNAYRLELPCEYDVSATFNVCDLTPFVGDLEQDEDEEPQDLKTNPSQEGGDDDKLLAKGPITRSMAKQIQEGLKSFPKEGAKLLFTWAIMKYF</sequence>
<evidence type="ECO:0000313" key="3">
    <source>
        <dbReference type="EMBL" id="BAT94429.1"/>
    </source>
</evidence>
<evidence type="ECO:0000313" key="4">
    <source>
        <dbReference type="Proteomes" id="UP000291084"/>
    </source>
</evidence>
<dbReference type="PANTHER" id="PTHR35046">
    <property type="entry name" value="ZINC KNUCKLE (CCHC-TYPE) FAMILY PROTEIN"/>
    <property type="match status" value="1"/>
</dbReference>
<accession>A0A0S3SNL3</accession>
<dbReference type="Pfam" id="PF24626">
    <property type="entry name" value="SH3_Tf2-1"/>
    <property type="match status" value="1"/>
</dbReference>
<dbReference type="EMBL" id="AP015041">
    <property type="protein sequence ID" value="BAT94429.1"/>
    <property type="molecule type" value="Genomic_DNA"/>
</dbReference>
<dbReference type="OrthoDB" id="1935586at2759"/>
<evidence type="ECO:0000259" key="2">
    <source>
        <dbReference type="Pfam" id="PF24626"/>
    </source>
</evidence>
<keyword evidence="4" id="KW-1185">Reference proteome</keyword>